<dbReference type="Proteomes" id="UP000759537">
    <property type="component" value="Unassembled WGS sequence"/>
</dbReference>
<evidence type="ECO:0000313" key="2">
    <source>
        <dbReference type="Proteomes" id="UP000759537"/>
    </source>
</evidence>
<reference evidence="1" key="1">
    <citation type="submission" date="2019-10" db="EMBL/GenBank/DDBJ databases">
        <authorList>
            <consortium name="DOE Joint Genome Institute"/>
            <person name="Kuo A."/>
            <person name="Miyauchi S."/>
            <person name="Kiss E."/>
            <person name="Drula E."/>
            <person name="Kohler A."/>
            <person name="Sanchez-Garcia M."/>
            <person name="Andreopoulos B."/>
            <person name="Barry K.W."/>
            <person name="Bonito G."/>
            <person name="Buee M."/>
            <person name="Carver A."/>
            <person name="Chen C."/>
            <person name="Cichocki N."/>
            <person name="Clum A."/>
            <person name="Culley D."/>
            <person name="Crous P.W."/>
            <person name="Fauchery L."/>
            <person name="Girlanda M."/>
            <person name="Hayes R."/>
            <person name="Keri Z."/>
            <person name="LaButti K."/>
            <person name="Lipzen A."/>
            <person name="Lombard V."/>
            <person name="Magnuson J."/>
            <person name="Maillard F."/>
            <person name="Morin E."/>
            <person name="Murat C."/>
            <person name="Nolan M."/>
            <person name="Ohm R."/>
            <person name="Pangilinan J."/>
            <person name="Pereira M."/>
            <person name="Perotto S."/>
            <person name="Peter M."/>
            <person name="Riley R."/>
            <person name="Sitrit Y."/>
            <person name="Stielow B."/>
            <person name="Szollosi G."/>
            <person name="Zifcakova L."/>
            <person name="Stursova M."/>
            <person name="Spatafora J.W."/>
            <person name="Tedersoo L."/>
            <person name="Vaario L.-M."/>
            <person name="Yamada A."/>
            <person name="Yan M."/>
            <person name="Wang P."/>
            <person name="Xu J."/>
            <person name="Bruns T."/>
            <person name="Baldrian P."/>
            <person name="Vilgalys R."/>
            <person name="Henrissat B."/>
            <person name="Grigoriev I.V."/>
            <person name="Hibbett D."/>
            <person name="Nagy L.G."/>
            <person name="Martin F.M."/>
        </authorList>
    </citation>
    <scope>NUCLEOTIDE SEQUENCE</scope>
    <source>
        <strain evidence="1">Prilba</strain>
    </source>
</reference>
<sequence>MSVPRVWKLELPPGVIMAMLEVFVVHASEPDLVGDGLGVRHIRNKAGLSGGLGGYVPGGRGHWVEGEPTHPSCLGVSQSAYLVVIIIIYKGSVKTTVLVRVAAITYSIGTERMVKRVSPWDQNLEEG</sequence>
<organism evidence="1 2">
    <name type="scientific">Russula ochroleuca</name>
    <dbReference type="NCBI Taxonomy" id="152965"/>
    <lineage>
        <taxon>Eukaryota</taxon>
        <taxon>Fungi</taxon>
        <taxon>Dikarya</taxon>
        <taxon>Basidiomycota</taxon>
        <taxon>Agaricomycotina</taxon>
        <taxon>Agaricomycetes</taxon>
        <taxon>Russulales</taxon>
        <taxon>Russulaceae</taxon>
        <taxon>Russula</taxon>
    </lineage>
</organism>
<dbReference type="AlphaFoldDB" id="A0A9P5K1I7"/>
<reference evidence="1" key="2">
    <citation type="journal article" date="2020" name="Nat. Commun.">
        <title>Large-scale genome sequencing of mycorrhizal fungi provides insights into the early evolution of symbiotic traits.</title>
        <authorList>
            <person name="Miyauchi S."/>
            <person name="Kiss E."/>
            <person name="Kuo A."/>
            <person name="Drula E."/>
            <person name="Kohler A."/>
            <person name="Sanchez-Garcia M."/>
            <person name="Morin E."/>
            <person name="Andreopoulos B."/>
            <person name="Barry K.W."/>
            <person name="Bonito G."/>
            <person name="Buee M."/>
            <person name="Carver A."/>
            <person name="Chen C."/>
            <person name="Cichocki N."/>
            <person name="Clum A."/>
            <person name="Culley D."/>
            <person name="Crous P.W."/>
            <person name="Fauchery L."/>
            <person name="Girlanda M."/>
            <person name="Hayes R.D."/>
            <person name="Keri Z."/>
            <person name="LaButti K."/>
            <person name="Lipzen A."/>
            <person name="Lombard V."/>
            <person name="Magnuson J."/>
            <person name="Maillard F."/>
            <person name="Murat C."/>
            <person name="Nolan M."/>
            <person name="Ohm R.A."/>
            <person name="Pangilinan J."/>
            <person name="Pereira M.F."/>
            <person name="Perotto S."/>
            <person name="Peter M."/>
            <person name="Pfister S."/>
            <person name="Riley R."/>
            <person name="Sitrit Y."/>
            <person name="Stielow J.B."/>
            <person name="Szollosi G."/>
            <person name="Zifcakova L."/>
            <person name="Stursova M."/>
            <person name="Spatafora J.W."/>
            <person name="Tedersoo L."/>
            <person name="Vaario L.M."/>
            <person name="Yamada A."/>
            <person name="Yan M."/>
            <person name="Wang P."/>
            <person name="Xu J."/>
            <person name="Bruns T."/>
            <person name="Baldrian P."/>
            <person name="Vilgalys R."/>
            <person name="Dunand C."/>
            <person name="Henrissat B."/>
            <person name="Grigoriev I.V."/>
            <person name="Hibbett D."/>
            <person name="Nagy L.G."/>
            <person name="Martin F.M."/>
        </authorList>
    </citation>
    <scope>NUCLEOTIDE SEQUENCE</scope>
    <source>
        <strain evidence="1">Prilba</strain>
    </source>
</reference>
<dbReference type="EMBL" id="WHVB01000018">
    <property type="protein sequence ID" value="KAF8473687.1"/>
    <property type="molecule type" value="Genomic_DNA"/>
</dbReference>
<proteinExistence type="predicted"/>
<protein>
    <submittedName>
        <fullName evidence="1">Uncharacterized protein</fullName>
    </submittedName>
</protein>
<name>A0A9P5K1I7_9AGAM</name>
<keyword evidence="2" id="KW-1185">Reference proteome</keyword>
<evidence type="ECO:0000313" key="1">
    <source>
        <dbReference type="EMBL" id="KAF8473687.1"/>
    </source>
</evidence>
<gene>
    <name evidence="1" type="ORF">DFH94DRAFT_684313</name>
</gene>
<accession>A0A9P5K1I7</accession>
<comment type="caution">
    <text evidence="1">The sequence shown here is derived from an EMBL/GenBank/DDBJ whole genome shotgun (WGS) entry which is preliminary data.</text>
</comment>